<dbReference type="EMBL" id="JAVDTI010000001">
    <property type="protein sequence ID" value="MDR6804192.1"/>
    <property type="molecule type" value="Genomic_DNA"/>
</dbReference>
<gene>
    <name evidence="2" type="ORF">J2W84_001229</name>
</gene>
<evidence type="ECO:0008006" key="4">
    <source>
        <dbReference type="Google" id="ProtNLM"/>
    </source>
</evidence>
<reference evidence="2 3" key="1">
    <citation type="submission" date="2023-07" db="EMBL/GenBank/DDBJ databases">
        <title>Sorghum-associated microbial communities from plants grown in Nebraska, USA.</title>
        <authorList>
            <person name="Schachtman D."/>
        </authorList>
    </citation>
    <scope>NUCLEOTIDE SEQUENCE [LARGE SCALE GENOMIC DNA]</scope>
    <source>
        <strain evidence="2 3">BE57</strain>
    </source>
</reference>
<keyword evidence="1" id="KW-0472">Membrane</keyword>
<keyword evidence="3" id="KW-1185">Reference proteome</keyword>
<organism evidence="2 3">
    <name type="scientific">Dyadobacter fermentans</name>
    <dbReference type="NCBI Taxonomy" id="94254"/>
    <lineage>
        <taxon>Bacteria</taxon>
        <taxon>Pseudomonadati</taxon>
        <taxon>Bacteroidota</taxon>
        <taxon>Cytophagia</taxon>
        <taxon>Cytophagales</taxon>
        <taxon>Spirosomataceae</taxon>
        <taxon>Dyadobacter</taxon>
    </lineage>
</organism>
<name>A0ABU1QSQ8_9BACT</name>
<proteinExistence type="predicted"/>
<comment type="caution">
    <text evidence="2">The sequence shown here is derived from an EMBL/GenBank/DDBJ whole genome shotgun (WGS) entry which is preliminary data.</text>
</comment>
<feature type="transmembrane region" description="Helical" evidence="1">
    <location>
        <begin position="100"/>
        <end position="121"/>
    </location>
</feature>
<dbReference type="RefSeq" id="WP_309981512.1">
    <property type="nucleotide sequence ID" value="NZ_JAVDTI010000001.1"/>
</dbReference>
<evidence type="ECO:0000256" key="1">
    <source>
        <dbReference type="SAM" id="Phobius"/>
    </source>
</evidence>
<dbReference type="Proteomes" id="UP001264980">
    <property type="component" value="Unassembled WGS sequence"/>
</dbReference>
<evidence type="ECO:0000313" key="2">
    <source>
        <dbReference type="EMBL" id="MDR6804192.1"/>
    </source>
</evidence>
<feature type="transmembrane region" description="Helical" evidence="1">
    <location>
        <begin position="150"/>
        <end position="169"/>
    </location>
</feature>
<sequence>MNQTFDIHRFALMLRFDVAEKGRNYLMMAGVLVFCILAMMLPITQTSEPSEFLRILHFAALFMIALFGGSLYTSTAFSQYSEQSNGIAALMIPASRLEKYFSSLLLNLAFVIPFLIFFWQLHYWTIDYANTLLPSGGTGYGYIPKDLLEYTTYCYLIIQASVFLGSIYFKKFAYIKTAVAVIIFGSMLAYFNYTMAIKFASKPSKFLAYPLSGWKVWFYTEEGMERPKYFAGFYHIQFSETIEYAVQGFAVWLAAMLWICAYYQMKEREI</sequence>
<feature type="transmembrane region" description="Helical" evidence="1">
    <location>
        <begin position="25"/>
        <end position="43"/>
    </location>
</feature>
<feature type="transmembrane region" description="Helical" evidence="1">
    <location>
        <begin position="55"/>
        <end position="80"/>
    </location>
</feature>
<feature type="transmembrane region" description="Helical" evidence="1">
    <location>
        <begin position="244"/>
        <end position="263"/>
    </location>
</feature>
<feature type="transmembrane region" description="Helical" evidence="1">
    <location>
        <begin position="174"/>
        <end position="193"/>
    </location>
</feature>
<keyword evidence="1" id="KW-1133">Transmembrane helix</keyword>
<protein>
    <recommendedName>
        <fullName evidence="4">ABC transporter permease</fullName>
    </recommendedName>
</protein>
<evidence type="ECO:0000313" key="3">
    <source>
        <dbReference type="Proteomes" id="UP001264980"/>
    </source>
</evidence>
<accession>A0ABU1QSQ8</accession>
<keyword evidence="1" id="KW-0812">Transmembrane</keyword>